<gene>
    <name evidence="2" type="ORF">KB893_03670</name>
</gene>
<accession>A0A8J8AWS0</accession>
<feature type="region of interest" description="Disordered" evidence="1">
    <location>
        <begin position="1"/>
        <end position="21"/>
    </location>
</feature>
<proteinExistence type="predicted"/>
<evidence type="ECO:0000313" key="2">
    <source>
        <dbReference type="EMBL" id="MBR0561622.1"/>
    </source>
</evidence>
<organism evidence="2">
    <name type="scientific">Coralloluteibacterium stylophorae</name>
    <dbReference type="NCBI Taxonomy" id="1776034"/>
    <lineage>
        <taxon>Bacteria</taxon>
        <taxon>Pseudomonadati</taxon>
        <taxon>Pseudomonadota</taxon>
        <taxon>Gammaproteobacteria</taxon>
        <taxon>Lysobacterales</taxon>
        <taxon>Lysobacteraceae</taxon>
        <taxon>Coralloluteibacterium</taxon>
    </lineage>
</organism>
<protein>
    <submittedName>
        <fullName evidence="2">Uncharacterized protein</fullName>
    </submittedName>
</protein>
<evidence type="ECO:0000256" key="1">
    <source>
        <dbReference type="SAM" id="MobiDB-lite"/>
    </source>
</evidence>
<sequence>MNASRPLARMGEAHPRYRDAPTPAGVSLAAGAGEMLALADPNGAGRTSPLALPTGLRMPQGVFPRWPQDLAPARPARYLAERVLAATGMRPLAGMAVHLAAPSGFAAGLGRKCGLALRAARAAMGARTENRVRTGLALCAALWLAAGCAGPGADGVAVGRTRLALEDPQRPRWDGPGPRPVVATLWYRAEDGVQGQPWAAGPFLFGRAVAGAAPARHPGARPLIVMSHGTGGSAAQLSWLAEALVARGYPGGGRGSPRQHRGGAALPSRGLRALVGARR</sequence>
<dbReference type="EMBL" id="JAGQFT010000015">
    <property type="protein sequence ID" value="MBR0561622.1"/>
    <property type="molecule type" value="Genomic_DNA"/>
</dbReference>
<name>A0A8J8AWS0_9GAMM</name>
<dbReference type="Gene3D" id="3.40.50.1820">
    <property type="entry name" value="alpha/beta hydrolase"/>
    <property type="match status" value="1"/>
</dbReference>
<reference evidence="2" key="1">
    <citation type="submission" date="2021-04" db="EMBL/GenBank/DDBJ databases">
        <authorList>
            <person name="Karlyshev A.V."/>
        </authorList>
    </citation>
    <scope>NUCLEOTIDE SEQUENCE</scope>
    <source>
        <strain evidence="2">LMG 29479</strain>
    </source>
</reference>
<dbReference type="AlphaFoldDB" id="A0A8J8AWS0"/>
<dbReference type="InterPro" id="IPR029058">
    <property type="entry name" value="AB_hydrolase_fold"/>
</dbReference>
<dbReference type="SUPFAM" id="SSF53474">
    <property type="entry name" value="alpha/beta-Hydrolases"/>
    <property type="match status" value="1"/>
</dbReference>
<comment type="caution">
    <text evidence="2">The sequence shown here is derived from an EMBL/GenBank/DDBJ whole genome shotgun (WGS) entry which is preliminary data.</text>
</comment>